<dbReference type="Proteomes" id="UP000520156">
    <property type="component" value="Unassembled WGS sequence"/>
</dbReference>
<dbReference type="AlphaFoldDB" id="A0A7X1F5C6"/>
<keyword evidence="2" id="KW-1185">Reference proteome</keyword>
<evidence type="ECO:0000313" key="1">
    <source>
        <dbReference type="EMBL" id="MBC2650529.1"/>
    </source>
</evidence>
<protein>
    <submittedName>
        <fullName evidence="1">Uncharacterized protein</fullName>
    </submittedName>
</protein>
<comment type="caution">
    <text evidence="1">The sequence shown here is derived from an EMBL/GenBank/DDBJ whole genome shotgun (WGS) entry which is preliminary data.</text>
</comment>
<sequence length="71" mass="7511">MSSFLFGKAGGVECMWSHPGPDNPADILTRLEACLADLDRIGAALPAAHLATAIDHFRTQFDLPENASGSD</sequence>
<dbReference type="RefSeq" id="WP_185681960.1">
    <property type="nucleotide sequence ID" value="NZ_JACLAU010000002.1"/>
</dbReference>
<organism evidence="1 2">
    <name type="scientific">Novosphingobium aerophilum</name>
    <dbReference type="NCBI Taxonomy" id="2839843"/>
    <lineage>
        <taxon>Bacteria</taxon>
        <taxon>Pseudomonadati</taxon>
        <taxon>Pseudomonadota</taxon>
        <taxon>Alphaproteobacteria</taxon>
        <taxon>Sphingomonadales</taxon>
        <taxon>Sphingomonadaceae</taxon>
        <taxon>Novosphingobium</taxon>
    </lineage>
</organism>
<dbReference type="EMBL" id="JACLAU010000002">
    <property type="protein sequence ID" value="MBC2650529.1"/>
    <property type="molecule type" value="Genomic_DNA"/>
</dbReference>
<name>A0A7X1F5C6_9SPHN</name>
<reference evidence="1 2" key="1">
    <citation type="submission" date="2020-08" db="EMBL/GenBank/DDBJ databases">
        <title>The genome sequence of Novosphingobium flavum 4Y4.</title>
        <authorList>
            <person name="Liu Y."/>
        </authorList>
    </citation>
    <scope>NUCLEOTIDE SEQUENCE [LARGE SCALE GENOMIC DNA]</scope>
    <source>
        <strain evidence="1 2">4Y4</strain>
    </source>
</reference>
<evidence type="ECO:0000313" key="2">
    <source>
        <dbReference type="Proteomes" id="UP000520156"/>
    </source>
</evidence>
<proteinExistence type="predicted"/>
<gene>
    <name evidence="1" type="ORF">H7F49_02300</name>
</gene>
<accession>A0A7X1F5C6</accession>